<dbReference type="InterPro" id="IPR044855">
    <property type="entry name" value="CoA-Trfase_III_dom3_sf"/>
</dbReference>
<dbReference type="InterPro" id="IPR050509">
    <property type="entry name" value="CoA-transferase_III"/>
</dbReference>
<protein>
    <submittedName>
        <fullName evidence="1">CoA transferase</fullName>
    </submittedName>
</protein>
<dbReference type="Proteomes" id="UP000658131">
    <property type="component" value="Unassembled WGS sequence"/>
</dbReference>
<evidence type="ECO:0000313" key="2">
    <source>
        <dbReference type="Proteomes" id="UP000658131"/>
    </source>
</evidence>
<accession>A0ABR7NGH1</accession>
<name>A0ABR7NGH1_9FIRM</name>
<keyword evidence="2" id="KW-1185">Reference proteome</keyword>
<gene>
    <name evidence="1" type="ORF">H8717_00775</name>
</gene>
<dbReference type="EMBL" id="JACRTB010000001">
    <property type="protein sequence ID" value="MBC8574947.1"/>
    <property type="molecule type" value="Genomic_DNA"/>
</dbReference>
<dbReference type="InterPro" id="IPR023606">
    <property type="entry name" value="CoA-Trfase_III_dom_1_sf"/>
</dbReference>
<dbReference type="PANTHER" id="PTHR48228:SF2">
    <property type="entry name" value="E-CINNAMOYL-COA:R-PHENYLLACTATE COA TRANSFERASE LARGE SUBUNIT"/>
    <property type="match status" value="1"/>
</dbReference>
<reference evidence="1 2" key="1">
    <citation type="submission" date="2020-08" db="EMBL/GenBank/DDBJ databases">
        <title>Genome public.</title>
        <authorList>
            <person name="Liu C."/>
            <person name="Sun Q."/>
        </authorList>
    </citation>
    <scope>NUCLEOTIDE SEQUENCE [LARGE SCALE GENOMIC DNA]</scope>
    <source>
        <strain evidence="1 2">BX1</strain>
    </source>
</reference>
<dbReference type="Gene3D" id="3.40.50.10540">
    <property type="entry name" value="Crotonobetainyl-coa:carnitine coa-transferase, domain 1"/>
    <property type="match status" value="1"/>
</dbReference>
<comment type="caution">
    <text evidence="1">The sequence shown here is derived from an EMBL/GenBank/DDBJ whole genome shotgun (WGS) entry which is preliminary data.</text>
</comment>
<dbReference type="InterPro" id="IPR003673">
    <property type="entry name" value="CoA-Trfase_fam_III"/>
</dbReference>
<dbReference type="GO" id="GO:0016740">
    <property type="term" value="F:transferase activity"/>
    <property type="evidence" value="ECO:0007669"/>
    <property type="project" value="UniProtKB-KW"/>
</dbReference>
<proteinExistence type="predicted"/>
<dbReference type="SUPFAM" id="SSF89796">
    <property type="entry name" value="CoA-transferase family III (CaiB/BaiF)"/>
    <property type="match status" value="1"/>
</dbReference>
<sequence>MEAQRKILEGIKVVELANYVAAPIIGRICADMGAEVIKIEGRGGDAWRATSAGHTQTGFDENPLFDLFNVGKKSLSLNMKNEKGKEIFFQLLKGADILVTNTRNQSLVKLGIDYDSIKNRFPRLIFVTLTGYGYEGPDCNAPGFDNIAFWSRPGFSADMAIDSAGSYPVNSRYAMGDTIAGTTLFGAVMAALYQREKSGRGDFVTMSLYGAGIWNFGGSIVMAEKPYCHEFPEKRNFGIAMNLAYRCADGEWIRCTIFEYDRYAHKFYEALDVTEQMASLGVTSLPIMMEKAESIVPIYERVFATKPSSEWLKIFSDLDIVCGRLNHFGDVLEDQQAWANEYLQTYRCTNGAERILPTAPVRFGSQGALKVGKPVMFGENNQEVLAALGYSLEEIQKISDAGALG</sequence>
<dbReference type="RefSeq" id="WP_262398638.1">
    <property type="nucleotide sequence ID" value="NZ_JACRTB010000001.1"/>
</dbReference>
<keyword evidence="1" id="KW-0808">Transferase</keyword>
<evidence type="ECO:0000313" key="1">
    <source>
        <dbReference type="EMBL" id="MBC8574947.1"/>
    </source>
</evidence>
<dbReference type="Pfam" id="PF02515">
    <property type="entry name" value="CoA_transf_3"/>
    <property type="match status" value="1"/>
</dbReference>
<organism evidence="1 2">
    <name type="scientific">Yanshouia hominis</name>
    <dbReference type="NCBI Taxonomy" id="2763673"/>
    <lineage>
        <taxon>Bacteria</taxon>
        <taxon>Bacillati</taxon>
        <taxon>Bacillota</taxon>
        <taxon>Clostridia</taxon>
        <taxon>Eubacteriales</taxon>
        <taxon>Oscillospiraceae</taxon>
        <taxon>Yanshouia</taxon>
    </lineage>
</organism>
<dbReference type="PANTHER" id="PTHR48228">
    <property type="entry name" value="SUCCINYL-COA--D-CITRAMALATE COA-TRANSFERASE"/>
    <property type="match status" value="1"/>
</dbReference>
<dbReference type="Gene3D" id="3.30.1540.10">
    <property type="entry name" value="formyl-coa transferase, domain 3"/>
    <property type="match status" value="1"/>
</dbReference>